<keyword evidence="2" id="KW-1185">Reference proteome</keyword>
<gene>
    <name evidence="1" type="ORF">RHSIM_Rhsim05G0019300</name>
</gene>
<dbReference type="EMBL" id="WJXA01000005">
    <property type="protein sequence ID" value="KAF7142750.1"/>
    <property type="molecule type" value="Genomic_DNA"/>
</dbReference>
<dbReference type="Proteomes" id="UP000626092">
    <property type="component" value="Unassembled WGS sequence"/>
</dbReference>
<evidence type="ECO:0000313" key="2">
    <source>
        <dbReference type="Proteomes" id="UP000626092"/>
    </source>
</evidence>
<organism evidence="1 2">
    <name type="scientific">Rhododendron simsii</name>
    <name type="common">Sims's rhododendron</name>
    <dbReference type="NCBI Taxonomy" id="118357"/>
    <lineage>
        <taxon>Eukaryota</taxon>
        <taxon>Viridiplantae</taxon>
        <taxon>Streptophyta</taxon>
        <taxon>Embryophyta</taxon>
        <taxon>Tracheophyta</taxon>
        <taxon>Spermatophyta</taxon>
        <taxon>Magnoliopsida</taxon>
        <taxon>eudicotyledons</taxon>
        <taxon>Gunneridae</taxon>
        <taxon>Pentapetalae</taxon>
        <taxon>asterids</taxon>
        <taxon>Ericales</taxon>
        <taxon>Ericaceae</taxon>
        <taxon>Ericoideae</taxon>
        <taxon>Rhodoreae</taxon>
        <taxon>Rhododendron</taxon>
    </lineage>
</organism>
<accession>A0A834LPK5</accession>
<sequence length="85" mass="9364">MGLSRMEGDGPLENAQTSGRVVKFLWTDDGLIWRMEGDGPLKNSQSSVASGKIFVDTAFRIFIQILLDIEFEFNPVTLGAEKTLG</sequence>
<name>A0A834LPK5_RHOSS</name>
<evidence type="ECO:0000313" key="1">
    <source>
        <dbReference type="EMBL" id="KAF7142750.1"/>
    </source>
</evidence>
<dbReference type="AlphaFoldDB" id="A0A834LPK5"/>
<protein>
    <submittedName>
        <fullName evidence="1">Uncharacterized protein</fullName>
    </submittedName>
</protein>
<proteinExistence type="predicted"/>
<comment type="caution">
    <text evidence="1">The sequence shown here is derived from an EMBL/GenBank/DDBJ whole genome shotgun (WGS) entry which is preliminary data.</text>
</comment>
<reference evidence="1" key="1">
    <citation type="submission" date="2019-11" db="EMBL/GenBank/DDBJ databases">
        <authorList>
            <person name="Liu Y."/>
            <person name="Hou J."/>
            <person name="Li T.-Q."/>
            <person name="Guan C.-H."/>
            <person name="Wu X."/>
            <person name="Wu H.-Z."/>
            <person name="Ling F."/>
            <person name="Zhang R."/>
            <person name="Shi X.-G."/>
            <person name="Ren J.-P."/>
            <person name="Chen E.-F."/>
            <person name="Sun J.-M."/>
        </authorList>
    </citation>
    <scope>NUCLEOTIDE SEQUENCE</scope>
    <source>
        <strain evidence="1">Adult_tree_wgs_1</strain>
        <tissue evidence="1">Leaves</tissue>
    </source>
</reference>